<gene>
    <name evidence="4" type="primary">LOC108078114</name>
</gene>
<feature type="compositionally biased region" description="Polar residues" evidence="1">
    <location>
        <begin position="461"/>
        <end position="492"/>
    </location>
</feature>
<feature type="compositionally biased region" description="Low complexity" evidence="1">
    <location>
        <begin position="732"/>
        <end position="741"/>
    </location>
</feature>
<organism evidence="3 4">
    <name type="scientific">Drosophila kikkawai</name>
    <name type="common">Fruit fly</name>
    <dbReference type="NCBI Taxonomy" id="30033"/>
    <lineage>
        <taxon>Eukaryota</taxon>
        <taxon>Metazoa</taxon>
        <taxon>Ecdysozoa</taxon>
        <taxon>Arthropoda</taxon>
        <taxon>Hexapoda</taxon>
        <taxon>Insecta</taxon>
        <taxon>Pterygota</taxon>
        <taxon>Neoptera</taxon>
        <taxon>Endopterygota</taxon>
        <taxon>Diptera</taxon>
        <taxon>Brachycera</taxon>
        <taxon>Muscomorpha</taxon>
        <taxon>Ephydroidea</taxon>
        <taxon>Drosophilidae</taxon>
        <taxon>Drosophila</taxon>
        <taxon>Sophophora</taxon>
    </lineage>
</organism>
<feature type="region of interest" description="Disordered" evidence="1">
    <location>
        <begin position="42"/>
        <end position="61"/>
    </location>
</feature>
<dbReference type="Proteomes" id="UP001652661">
    <property type="component" value="Chromosome 2R"/>
</dbReference>
<evidence type="ECO:0000256" key="1">
    <source>
        <dbReference type="SAM" id="MobiDB-lite"/>
    </source>
</evidence>
<reference evidence="3" key="1">
    <citation type="submission" date="2025-05" db="UniProtKB">
        <authorList>
            <consortium name="RefSeq"/>
        </authorList>
    </citation>
    <scope>NUCLEOTIDE SEQUENCE [LARGE SCALE GENOMIC DNA]</scope>
    <source>
        <strain evidence="3">14028-0561.14</strain>
    </source>
</reference>
<reference evidence="4" key="2">
    <citation type="submission" date="2025-08" db="UniProtKB">
        <authorList>
            <consortium name="RefSeq"/>
        </authorList>
    </citation>
    <scope>IDENTIFICATION</scope>
    <source>
        <strain evidence="4">14028-0561.14</strain>
        <tissue evidence="4">Whole fly</tissue>
    </source>
</reference>
<name>A0A6P4IE71_DROKI</name>
<feature type="compositionally biased region" description="Polar residues" evidence="1">
    <location>
        <begin position="748"/>
        <end position="766"/>
    </location>
</feature>
<accession>A0A6P4IE71</accession>
<keyword evidence="2" id="KW-0472">Membrane</keyword>
<dbReference type="AlphaFoldDB" id="A0A6P4IE71"/>
<evidence type="ECO:0000313" key="3">
    <source>
        <dbReference type="Proteomes" id="UP001652661"/>
    </source>
</evidence>
<proteinExistence type="predicted"/>
<feature type="region of interest" description="Disordered" evidence="1">
    <location>
        <begin position="442"/>
        <end position="504"/>
    </location>
</feature>
<dbReference type="RefSeq" id="XP_017027217.1">
    <property type="nucleotide sequence ID" value="XM_017171728.3"/>
</dbReference>
<sequence length="860" mass="93360">MDFTLGLVTGMYAVVAVIVFYVVYVIEVKLDLPAIVNGHHNGTGNGNHNNNNNNNNNGDSELADISQTRLRSLIETIIAETLRSSSLSASGAVSEISLDTRSQLGASELANGNGLKRRHRTEHYFEPKIYQDLLATAVLNKIADKEGNTRLLAESTPDLSGRHIDENFNAEALSTTSGSSIEPRSDCSLTDHEIGLDNGKSQSLQADLERESVLSDYIAAHMVPLPDFSASVTESEEDIGSISSSMIGDGNWEDNWLFKKKRSSVTPSSTGMLVPAPKENIRAQIGDKTADEVSDLSEMGSDAEDSSLDLLRSNDLNDRLLSKHLIGGQNTKLVLDELVDRTSLTSHTLPEEHEPAFTETTNAFVVSPPAVPSVAPPPMIFQDDSLNEELTHTPIADQLSTESHYSDDSEPSTACETFNGDGDSEQEFVSQTVLVLDEHRSQNTNTNSNSTLHSNLHRPLTLTNNPPSGSRRTNGKLTNGSLKWSGSYTTDLSHGGPPAAPQDGVAAEDDDVVLLRRFVPGSIAEREVKKWYNAVEMPNNPYAPEALKQRISGTQERYMDVPNISPSAEQKALASALTENTDPPSPQTDYKRYSRDYYINNAPKDSTGVVRATAASSFVDQRRSAGEDVEDIVINEVNQEPEPLPPHGRISSSAQSNVADLSHWTLSTPVRRSSSLKFINSRPSPRTSASTAPHSLAYERSATLERPSTSASHYRESGLGDDIDDDFEVRSQRSWRSSYSSLPKRHTQSSLSLHSNGSGMSFGSSVSKRRQGAGGGGPSAGVLTQFEKQLLHKDLKRNSFRAVSSTSKDFVMNPLFESEALGGKLTLRPETEDQGDSGVDSCLNGFSGADAKYSNNSLLF</sequence>
<keyword evidence="2" id="KW-1133">Transmembrane helix</keyword>
<dbReference type="GeneID" id="108078114"/>
<feature type="region of interest" description="Disordered" evidence="1">
    <location>
        <begin position="675"/>
        <end position="781"/>
    </location>
</feature>
<protein>
    <submittedName>
        <fullName evidence="4">Uncharacterized protein isoform X9</fullName>
    </submittedName>
</protein>
<keyword evidence="3" id="KW-1185">Reference proteome</keyword>
<evidence type="ECO:0000313" key="4">
    <source>
        <dbReference type="RefSeq" id="XP_017027217.1"/>
    </source>
</evidence>
<feature type="transmembrane region" description="Helical" evidence="2">
    <location>
        <begin position="7"/>
        <end position="26"/>
    </location>
</feature>
<feature type="region of interest" description="Disordered" evidence="1">
    <location>
        <begin position="395"/>
        <end position="424"/>
    </location>
</feature>
<feature type="compositionally biased region" description="Low complexity" evidence="1">
    <location>
        <begin position="443"/>
        <end position="454"/>
    </location>
</feature>
<evidence type="ECO:0000256" key="2">
    <source>
        <dbReference type="SAM" id="Phobius"/>
    </source>
</evidence>
<feature type="region of interest" description="Disordered" evidence="1">
    <location>
        <begin position="566"/>
        <end position="590"/>
    </location>
</feature>
<dbReference type="OrthoDB" id="10072397at2759"/>
<feature type="compositionally biased region" description="Low complexity" evidence="1">
    <location>
        <begin position="42"/>
        <end position="58"/>
    </location>
</feature>
<feature type="compositionally biased region" description="Polar residues" evidence="1">
    <location>
        <begin position="675"/>
        <end position="693"/>
    </location>
</feature>
<keyword evidence="2" id="KW-0812">Transmembrane</keyword>